<proteinExistence type="predicted"/>
<keyword evidence="1" id="KW-1185">Reference proteome</keyword>
<name>A0A914P5X1_9BILA</name>
<dbReference type="WBParaSite" id="PDA_v2.g12754.t1">
    <property type="protein sequence ID" value="PDA_v2.g12754.t1"/>
    <property type="gene ID" value="PDA_v2.g12754"/>
</dbReference>
<organism evidence="1 2">
    <name type="scientific">Panagrolaimus davidi</name>
    <dbReference type="NCBI Taxonomy" id="227884"/>
    <lineage>
        <taxon>Eukaryota</taxon>
        <taxon>Metazoa</taxon>
        <taxon>Ecdysozoa</taxon>
        <taxon>Nematoda</taxon>
        <taxon>Chromadorea</taxon>
        <taxon>Rhabditida</taxon>
        <taxon>Tylenchina</taxon>
        <taxon>Panagrolaimomorpha</taxon>
        <taxon>Panagrolaimoidea</taxon>
        <taxon>Panagrolaimidae</taxon>
        <taxon>Panagrolaimus</taxon>
    </lineage>
</organism>
<accession>A0A914P5X1</accession>
<dbReference type="AlphaFoldDB" id="A0A914P5X1"/>
<dbReference type="Proteomes" id="UP000887578">
    <property type="component" value="Unplaced"/>
</dbReference>
<protein>
    <submittedName>
        <fullName evidence="2">Uncharacterized protein</fullName>
    </submittedName>
</protein>
<evidence type="ECO:0000313" key="1">
    <source>
        <dbReference type="Proteomes" id="UP000887578"/>
    </source>
</evidence>
<reference evidence="2" key="1">
    <citation type="submission" date="2022-11" db="UniProtKB">
        <authorList>
            <consortium name="WormBaseParasite"/>
        </authorList>
    </citation>
    <scope>IDENTIFICATION</scope>
</reference>
<evidence type="ECO:0000313" key="2">
    <source>
        <dbReference type="WBParaSite" id="PDA_v2.g12754.t1"/>
    </source>
</evidence>
<sequence length="266" mass="30419">MISDTEDVKKNLTAAVLKETEIFKAKKEESQEGKIMHVMIKSKIEMLNSLLNQTGKSKIFDFRFHDLETVKLFNKKNKVYAELDCEKFFEMYDQFADLYQSNRTPDEILAEFNCFLYSSRYVWKPLRSGVGSSLLQTAVFNTLHETAHLEKLSETSILLNTCAAIRKNFGVFVAPENFMTAASLQKKATNIVGVYRSIGSLDVLDALAQNCFISPSLVDIGLDYCPKEILERIDRLRQLIESWIIAVREDIVSTDQGKLLFSEIDR</sequence>